<keyword evidence="4" id="KW-0378">Hydrolase</keyword>
<gene>
    <name evidence="10" type="ORF">QE152_g38657</name>
</gene>
<dbReference type="GO" id="GO:0004519">
    <property type="term" value="F:endonuclease activity"/>
    <property type="evidence" value="ECO:0007669"/>
    <property type="project" value="UniProtKB-KW"/>
</dbReference>
<sequence>MINDAEVPKELWGEAVEKARTMINDAEVPKELWGEAIRTAAYICNRGPTEALNSQKTPAEVWYGRKPNERQPTFVIEDQQRRYLGAWHIAIYKRNTKKEIARIGVEDESGQENREDDDKITVAIRKGERSHEMNLEDKDETSGFIDNVPKDFEDLQGRPERYMWEEAMTREANSIKTNNTWEPIAENETRGDILDTKWVFSYKPMEEKEEDRYKARLVVRGFAQSF</sequence>
<dbReference type="GO" id="GO:0016787">
    <property type="term" value="F:hydrolase activity"/>
    <property type="evidence" value="ECO:0007669"/>
    <property type="project" value="UniProtKB-KW"/>
</dbReference>
<dbReference type="GO" id="GO:0003887">
    <property type="term" value="F:DNA-directed DNA polymerase activity"/>
    <property type="evidence" value="ECO:0007669"/>
    <property type="project" value="UniProtKB-KW"/>
</dbReference>
<dbReference type="AlphaFoldDB" id="A0AAW1HW90"/>
<dbReference type="Proteomes" id="UP001458880">
    <property type="component" value="Unassembled WGS sequence"/>
</dbReference>
<dbReference type="GO" id="GO:0003964">
    <property type="term" value="F:RNA-directed DNA polymerase activity"/>
    <property type="evidence" value="ECO:0007669"/>
    <property type="project" value="UniProtKB-KW"/>
</dbReference>
<evidence type="ECO:0000256" key="5">
    <source>
        <dbReference type="ARBA" id="ARBA00022842"/>
    </source>
</evidence>
<accession>A0AAW1HW90</accession>
<evidence type="ECO:0000256" key="4">
    <source>
        <dbReference type="ARBA" id="ARBA00022801"/>
    </source>
</evidence>
<evidence type="ECO:0000256" key="1">
    <source>
        <dbReference type="ARBA" id="ARBA00022722"/>
    </source>
</evidence>
<organism evidence="10 11">
    <name type="scientific">Popillia japonica</name>
    <name type="common">Japanese beetle</name>
    <dbReference type="NCBI Taxonomy" id="7064"/>
    <lineage>
        <taxon>Eukaryota</taxon>
        <taxon>Metazoa</taxon>
        <taxon>Ecdysozoa</taxon>
        <taxon>Arthropoda</taxon>
        <taxon>Hexapoda</taxon>
        <taxon>Insecta</taxon>
        <taxon>Pterygota</taxon>
        <taxon>Neoptera</taxon>
        <taxon>Endopterygota</taxon>
        <taxon>Coleoptera</taxon>
        <taxon>Polyphaga</taxon>
        <taxon>Scarabaeiformia</taxon>
        <taxon>Scarabaeidae</taxon>
        <taxon>Rutelinae</taxon>
        <taxon>Popillia</taxon>
    </lineage>
</organism>
<keyword evidence="3" id="KW-0255">Endonuclease</keyword>
<evidence type="ECO:0000256" key="8">
    <source>
        <dbReference type="ARBA" id="ARBA00022932"/>
    </source>
</evidence>
<keyword evidence="7" id="KW-0695">RNA-directed DNA polymerase</keyword>
<dbReference type="InterPro" id="IPR039537">
    <property type="entry name" value="Retrotran_Ty1/copia-like"/>
</dbReference>
<keyword evidence="9" id="KW-0233">DNA recombination</keyword>
<evidence type="ECO:0000256" key="2">
    <source>
        <dbReference type="ARBA" id="ARBA00022723"/>
    </source>
</evidence>
<evidence type="ECO:0000256" key="3">
    <source>
        <dbReference type="ARBA" id="ARBA00022759"/>
    </source>
</evidence>
<dbReference type="GO" id="GO:0015074">
    <property type="term" value="P:DNA integration"/>
    <property type="evidence" value="ECO:0007669"/>
    <property type="project" value="UniProtKB-KW"/>
</dbReference>
<evidence type="ECO:0000313" key="10">
    <source>
        <dbReference type="EMBL" id="KAK9680996.1"/>
    </source>
</evidence>
<name>A0AAW1HW90_POPJA</name>
<keyword evidence="11" id="KW-1185">Reference proteome</keyword>
<keyword evidence="6" id="KW-0229">DNA integration</keyword>
<keyword evidence="8" id="KW-0808">Transferase</keyword>
<dbReference type="EMBL" id="JASPKY010000855">
    <property type="protein sequence ID" value="KAK9680996.1"/>
    <property type="molecule type" value="Genomic_DNA"/>
</dbReference>
<dbReference type="PANTHER" id="PTHR42648:SF11">
    <property type="entry name" value="TRANSPOSON TY4-P GAG-POL POLYPROTEIN"/>
    <property type="match status" value="1"/>
</dbReference>
<evidence type="ECO:0000256" key="6">
    <source>
        <dbReference type="ARBA" id="ARBA00022908"/>
    </source>
</evidence>
<evidence type="ECO:0000256" key="9">
    <source>
        <dbReference type="ARBA" id="ARBA00023172"/>
    </source>
</evidence>
<evidence type="ECO:0000313" key="11">
    <source>
        <dbReference type="Proteomes" id="UP001458880"/>
    </source>
</evidence>
<dbReference type="GO" id="GO:0003676">
    <property type="term" value="F:nucleic acid binding"/>
    <property type="evidence" value="ECO:0007669"/>
    <property type="project" value="InterPro"/>
</dbReference>
<dbReference type="SUPFAM" id="SSF53098">
    <property type="entry name" value="Ribonuclease H-like"/>
    <property type="match status" value="1"/>
</dbReference>
<dbReference type="PANTHER" id="PTHR42648">
    <property type="entry name" value="TRANSPOSASE, PUTATIVE-RELATED"/>
    <property type="match status" value="1"/>
</dbReference>
<dbReference type="GO" id="GO:0046872">
    <property type="term" value="F:metal ion binding"/>
    <property type="evidence" value="ECO:0007669"/>
    <property type="project" value="UniProtKB-KW"/>
</dbReference>
<dbReference type="Gene3D" id="3.30.420.10">
    <property type="entry name" value="Ribonuclease H-like superfamily/Ribonuclease H"/>
    <property type="match status" value="1"/>
</dbReference>
<dbReference type="GO" id="GO:0006310">
    <property type="term" value="P:DNA recombination"/>
    <property type="evidence" value="ECO:0007669"/>
    <property type="project" value="UniProtKB-KW"/>
</dbReference>
<dbReference type="InterPro" id="IPR012337">
    <property type="entry name" value="RNaseH-like_sf"/>
</dbReference>
<keyword evidence="8" id="KW-0239">DNA-directed DNA polymerase</keyword>
<protein>
    <submittedName>
        <fullName evidence="10">Uncharacterized protein</fullName>
    </submittedName>
</protein>
<proteinExistence type="predicted"/>
<comment type="caution">
    <text evidence="10">The sequence shown here is derived from an EMBL/GenBank/DDBJ whole genome shotgun (WGS) entry which is preliminary data.</text>
</comment>
<evidence type="ECO:0000256" key="7">
    <source>
        <dbReference type="ARBA" id="ARBA00022918"/>
    </source>
</evidence>
<keyword evidence="2" id="KW-0479">Metal-binding</keyword>
<dbReference type="InterPro" id="IPR036397">
    <property type="entry name" value="RNaseH_sf"/>
</dbReference>
<keyword evidence="5" id="KW-0460">Magnesium</keyword>
<keyword evidence="8" id="KW-0548">Nucleotidyltransferase</keyword>
<reference evidence="10 11" key="1">
    <citation type="journal article" date="2024" name="BMC Genomics">
        <title>De novo assembly and annotation of Popillia japonica's genome with initial clues to its potential as an invasive pest.</title>
        <authorList>
            <person name="Cucini C."/>
            <person name="Boschi S."/>
            <person name="Funari R."/>
            <person name="Cardaioli E."/>
            <person name="Iannotti N."/>
            <person name="Marturano G."/>
            <person name="Paoli F."/>
            <person name="Bruttini M."/>
            <person name="Carapelli A."/>
            <person name="Frati F."/>
            <person name="Nardi F."/>
        </authorList>
    </citation>
    <scope>NUCLEOTIDE SEQUENCE [LARGE SCALE GENOMIC DNA]</scope>
    <source>
        <strain evidence="10">DMR45628</strain>
    </source>
</reference>
<keyword evidence="1" id="KW-0540">Nuclease</keyword>